<accession>A0AAW9SPN7</accession>
<protein>
    <submittedName>
        <fullName evidence="2">Uncharacterized protein</fullName>
    </submittedName>
</protein>
<dbReference type="RefSeq" id="WP_347167293.1">
    <property type="nucleotide sequence ID" value="NZ_JBDNCH010000002.1"/>
</dbReference>
<dbReference type="EMBL" id="JBDNCH010000002">
    <property type="protein sequence ID" value="MEN9062305.1"/>
    <property type="molecule type" value="Genomic_DNA"/>
</dbReference>
<gene>
    <name evidence="2" type="ORF">ABFB10_16210</name>
</gene>
<proteinExistence type="predicted"/>
<keyword evidence="1" id="KW-1133">Transmembrane helix</keyword>
<keyword evidence="3" id="KW-1185">Reference proteome</keyword>
<dbReference type="Proteomes" id="UP001428774">
    <property type="component" value="Unassembled WGS sequence"/>
</dbReference>
<keyword evidence="1" id="KW-0812">Transmembrane</keyword>
<name>A0AAW9SPN7_9RHOB</name>
<organism evidence="2 3">
    <name type="scientific">Ponticoccus litoralis</name>
    <dbReference type="NCBI Taxonomy" id="422297"/>
    <lineage>
        <taxon>Bacteria</taxon>
        <taxon>Pseudomonadati</taxon>
        <taxon>Pseudomonadota</taxon>
        <taxon>Alphaproteobacteria</taxon>
        <taxon>Rhodobacterales</taxon>
        <taxon>Roseobacteraceae</taxon>
        <taxon>Ponticoccus</taxon>
    </lineage>
</organism>
<evidence type="ECO:0000313" key="3">
    <source>
        <dbReference type="Proteomes" id="UP001428774"/>
    </source>
</evidence>
<feature type="transmembrane region" description="Helical" evidence="1">
    <location>
        <begin position="21"/>
        <end position="42"/>
    </location>
</feature>
<comment type="caution">
    <text evidence="2">The sequence shown here is derived from an EMBL/GenBank/DDBJ whole genome shotgun (WGS) entry which is preliminary data.</text>
</comment>
<evidence type="ECO:0000313" key="2">
    <source>
        <dbReference type="EMBL" id="MEN9062305.1"/>
    </source>
</evidence>
<keyword evidence="1" id="KW-0472">Membrane</keyword>
<reference evidence="2 3" key="1">
    <citation type="submission" date="2024-05" db="EMBL/GenBank/DDBJ databases">
        <title>Genome sequence of Ponticoccus litoralis KCCM 90028.</title>
        <authorList>
            <person name="Kim J.M."/>
            <person name="Lee J.K."/>
            <person name="Choi B.J."/>
            <person name="Bayburt H."/>
            <person name="Baek J.H."/>
            <person name="Jeon C.O."/>
        </authorList>
    </citation>
    <scope>NUCLEOTIDE SEQUENCE [LARGE SCALE GENOMIC DNA]</scope>
    <source>
        <strain evidence="2 3">KCCM 90028</strain>
    </source>
</reference>
<evidence type="ECO:0000256" key="1">
    <source>
        <dbReference type="SAM" id="Phobius"/>
    </source>
</evidence>
<dbReference type="AlphaFoldDB" id="A0AAW9SPN7"/>
<sequence>MSAPQTNIEKQERRHRPALGGMTIAAGFAALLFVGWILWVFAVGNTPGESEAERVVPGAEAVETLDGPVAGEGAAVTE</sequence>